<name>X1DXY9_9ZZZZ</name>
<protein>
    <recommendedName>
        <fullName evidence="1">Polymerase nucleotidyl transferase domain-containing protein</fullName>
    </recommendedName>
</protein>
<evidence type="ECO:0000313" key="2">
    <source>
        <dbReference type="EMBL" id="GAH13035.1"/>
    </source>
</evidence>
<dbReference type="EMBL" id="BART01029996">
    <property type="protein sequence ID" value="GAH13035.1"/>
    <property type="molecule type" value="Genomic_DNA"/>
</dbReference>
<dbReference type="InterPro" id="IPR043519">
    <property type="entry name" value="NT_sf"/>
</dbReference>
<dbReference type="CDD" id="cd05403">
    <property type="entry name" value="NT_KNTase_like"/>
    <property type="match status" value="1"/>
</dbReference>
<dbReference type="GO" id="GO:0016779">
    <property type="term" value="F:nucleotidyltransferase activity"/>
    <property type="evidence" value="ECO:0007669"/>
    <property type="project" value="InterPro"/>
</dbReference>
<gene>
    <name evidence="2" type="ORF">S01H4_52489</name>
</gene>
<dbReference type="PANTHER" id="PTHR33933:SF1">
    <property type="entry name" value="PROTEIN ADENYLYLTRANSFERASE MNTA-RELATED"/>
    <property type="match status" value="1"/>
</dbReference>
<dbReference type="SUPFAM" id="SSF81301">
    <property type="entry name" value="Nucleotidyltransferase"/>
    <property type="match status" value="1"/>
</dbReference>
<dbReference type="InterPro" id="IPR052548">
    <property type="entry name" value="Type_VII_TA_antitoxin"/>
</dbReference>
<dbReference type="PANTHER" id="PTHR33933">
    <property type="entry name" value="NUCLEOTIDYLTRANSFERASE"/>
    <property type="match status" value="1"/>
</dbReference>
<dbReference type="AlphaFoldDB" id="X1DXY9"/>
<comment type="caution">
    <text evidence="2">The sequence shown here is derived from an EMBL/GenBank/DDBJ whole genome shotgun (WGS) entry which is preliminary data.</text>
</comment>
<sequence length="112" mass="13333">MKSIAQMKLKENERKALQELKDKLFQRFPDVEIILYGSKARRDYEEFSDIDVLVLLDMKINNSLEEEIFSFAFQLELKYDVIFGIIVYSKKFWNSNLGKAMPLHWNVDKMGF</sequence>
<dbReference type="InterPro" id="IPR002934">
    <property type="entry name" value="Polymerase_NTP_transf_dom"/>
</dbReference>
<organism evidence="2">
    <name type="scientific">marine sediment metagenome</name>
    <dbReference type="NCBI Taxonomy" id="412755"/>
    <lineage>
        <taxon>unclassified sequences</taxon>
        <taxon>metagenomes</taxon>
        <taxon>ecological metagenomes</taxon>
    </lineage>
</organism>
<dbReference type="Pfam" id="PF01909">
    <property type="entry name" value="NTP_transf_2"/>
    <property type="match status" value="1"/>
</dbReference>
<dbReference type="Gene3D" id="3.30.460.10">
    <property type="entry name" value="Beta Polymerase, domain 2"/>
    <property type="match status" value="1"/>
</dbReference>
<reference evidence="2" key="1">
    <citation type="journal article" date="2014" name="Front. Microbiol.">
        <title>High frequency of phylogenetically diverse reductive dehalogenase-homologous genes in deep subseafloor sedimentary metagenomes.</title>
        <authorList>
            <person name="Kawai M."/>
            <person name="Futagami T."/>
            <person name="Toyoda A."/>
            <person name="Takaki Y."/>
            <person name="Nishi S."/>
            <person name="Hori S."/>
            <person name="Arai W."/>
            <person name="Tsubouchi T."/>
            <person name="Morono Y."/>
            <person name="Uchiyama I."/>
            <person name="Ito T."/>
            <person name="Fujiyama A."/>
            <person name="Inagaki F."/>
            <person name="Takami H."/>
        </authorList>
    </citation>
    <scope>NUCLEOTIDE SEQUENCE</scope>
    <source>
        <strain evidence="2">Expedition CK06-06</strain>
    </source>
</reference>
<proteinExistence type="predicted"/>
<evidence type="ECO:0000259" key="1">
    <source>
        <dbReference type="Pfam" id="PF01909"/>
    </source>
</evidence>
<accession>X1DXY9</accession>
<feature type="domain" description="Polymerase nucleotidyl transferase" evidence="1">
    <location>
        <begin position="18"/>
        <end position="82"/>
    </location>
</feature>